<comment type="caution">
    <text evidence="2">The sequence shown here is derived from an EMBL/GenBank/DDBJ whole genome shotgun (WGS) entry which is preliminary data.</text>
</comment>
<dbReference type="Pfam" id="PF02585">
    <property type="entry name" value="PIG-L"/>
    <property type="match status" value="1"/>
</dbReference>
<proteinExistence type="predicted"/>
<dbReference type="GO" id="GO:0016811">
    <property type="term" value="F:hydrolase activity, acting on carbon-nitrogen (but not peptide) bonds, in linear amides"/>
    <property type="evidence" value="ECO:0007669"/>
    <property type="project" value="TreeGrafter"/>
</dbReference>
<evidence type="ECO:0000313" key="2">
    <source>
        <dbReference type="EMBL" id="RXJ02551.1"/>
    </source>
</evidence>
<dbReference type="AlphaFoldDB" id="A0A4Q0VV44"/>
<reference evidence="2 3" key="1">
    <citation type="journal article" date="2019" name="Int. J. Syst. Evol. Microbiol.">
        <title>Anaerobacillus alkaliphilus sp. nov., a novel alkaliphilic and moderately halophilic bacterium.</title>
        <authorList>
            <person name="Borsodi A.K."/>
            <person name="Aszalos J.M."/>
            <person name="Bihari P."/>
            <person name="Nagy I."/>
            <person name="Schumann P."/>
            <person name="Sproer C."/>
            <person name="Kovacs A.L."/>
            <person name="Boka K."/>
            <person name="Dobosy P."/>
            <person name="Ovari M."/>
            <person name="Szili-Kovacs T."/>
            <person name="Toth E."/>
        </authorList>
    </citation>
    <scope>NUCLEOTIDE SEQUENCE [LARGE SCALE GENOMIC DNA]</scope>
    <source>
        <strain evidence="2 3">B16-10</strain>
    </source>
</reference>
<dbReference type="RefSeq" id="WP_129077397.1">
    <property type="nucleotide sequence ID" value="NZ_QOUX01000023.1"/>
</dbReference>
<gene>
    <name evidence="2" type="ORF">DS745_06155</name>
</gene>
<dbReference type="OrthoDB" id="3514174at2"/>
<dbReference type="Proteomes" id="UP000290649">
    <property type="component" value="Unassembled WGS sequence"/>
</dbReference>
<dbReference type="Gene3D" id="3.40.50.10320">
    <property type="entry name" value="LmbE-like"/>
    <property type="match status" value="1"/>
</dbReference>
<comment type="cofactor">
    <cofactor evidence="1">
        <name>Zn(2+)</name>
        <dbReference type="ChEBI" id="CHEBI:29105"/>
    </cofactor>
</comment>
<dbReference type="EMBL" id="QOUX01000023">
    <property type="protein sequence ID" value="RXJ02551.1"/>
    <property type="molecule type" value="Genomic_DNA"/>
</dbReference>
<name>A0A4Q0VV44_9BACI</name>
<keyword evidence="3" id="KW-1185">Reference proteome</keyword>
<organism evidence="2 3">
    <name type="scientific">Anaerobacillus alkaliphilus</name>
    <dbReference type="NCBI Taxonomy" id="1548597"/>
    <lineage>
        <taxon>Bacteria</taxon>
        <taxon>Bacillati</taxon>
        <taxon>Bacillota</taxon>
        <taxon>Bacilli</taxon>
        <taxon>Bacillales</taxon>
        <taxon>Bacillaceae</taxon>
        <taxon>Anaerobacillus</taxon>
    </lineage>
</organism>
<evidence type="ECO:0000313" key="3">
    <source>
        <dbReference type="Proteomes" id="UP000290649"/>
    </source>
</evidence>
<protein>
    <submittedName>
        <fullName evidence="2">PIG-L family deacetylase</fullName>
    </submittedName>
</protein>
<evidence type="ECO:0000256" key="1">
    <source>
        <dbReference type="ARBA" id="ARBA00001947"/>
    </source>
</evidence>
<dbReference type="SUPFAM" id="SSF102588">
    <property type="entry name" value="LmbE-like"/>
    <property type="match status" value="1"/>
</dbReference>
<sequence length="238" mass="27040">MSEKIHVIVVGAHCGDAEIQVGAVAHKYAKAGHQVTFLHLTAGEKGTPPNMSVEDYRLQKIKESEEAAKVLGVNTITLDYKDAELKLEDEIVDEVATVFRKLKPTLAITHWTHSIHPDHTLCPQIVEAAWLKAALPGFELGGYPPHSLRAMLHSENWEDMQNYEPDIFIDVTEEFETYLHALSKYWFIMNSSSFRYYDYYKALGTLRGCLNRTKYAQTLKYPIGRNVRKGTEIPGFQL</sequence>
<dbReference type="PANTHER" id="PTHR12993:SF30">
    <property type="entry name" value="N-ACETYL-ALPHA-D-GLUCOSAMINYL L-MALATE DEACETYLASE 1"/>
    <property type="match status" value="1"/>
</dbReference>
<dbReference type="InterPro" id="IPR024078">
    <property type="entry name" value="LmbE-like_dom_sf"/>
</dbReference>
<dbReference type="PANTHER" id="PTHR12993">
    <property type="entry name" value="N-ACETYLGLUCOSAMINYL-PHOSPHATIDYLINOSITOL DE-N-ACETYLASE-RELATED"/>
    <property type="match status" value="1"/>
</dbReference>
<dbReference type="InterPro" id="IPR003737">
    <property type="entry name" value="GlcNAc_PI_deacetylase-related"/>
</dbReference>
<accession>A0A4Q0VV44</accession>